<evidence type="ECO:0000313" key="1">
    <source>
        <dbReference type="EMBL" id="KAK2949062.1"/>
    </source>
</evidence>
<dbReference type="Proteomes" id="UP001281761">
    <property type="component" value="Unassembled WGS sequence"/>
</dbReference>
<reference evidence="1 2" key="1">
    <citation type="journal article" date="2022" name="bioRxiv">
        <title>Genomics of Preaxostyla Flagellates Illuminates Evolutionary Transitions and the Path Towards Mitochondrial Loss.</title>
        <authorList>
            <person name="Novak L.V.F."/>
            <person name="Treitli S.C."/>
            <person name="Pyrih J."/>
            <person name="Halakuc P."/>
            <person name="Pipaliya S.V."/>
            <person name="Vacek V."/>
            <person name="Brzon O."/>
            <person name="Soukal P."/>
            <person name="Eme L."/>
            <person name="Dacks J.B."/>
            <person name="Karnkowska A."/>
            <person name="Elias M."/>
            <person name="Hampl V."/>
        </authorList>
    </citation>
    <scope>NUCLEOTIDE SEQUENCE [LARGE SCALE GENOMIC DNA]</scope>
    <source>
        <strain evidence="1">NAU3</strain>
        <tissue evidence="1">Gut</tissue>
    </source>
</reference>
<comment type="caution">
    <text evidence="1">The sequence shown here is derived from an EMBL/GenBank/DDBJ whole genome shotgun (WGS) entry which is preliminary data.</text>
</comment>
<evidence type="ECO:0000313" key="2">
    <source>
        <dbReference type="Proteomes" id="UP001281761"/>
    </source>
</evidence>
<accession>A0ABQ9XEI4</accession>
<proteinExistence type="predicted"/>
<sequence>MQDSVEQSFLEAFVFADDANDRLKSLEQLTPSSEQFLYYSILHEQLLSPNVETDKERALMKELKGINEYQHSAHHLLDLRRKLMSFDGDSEQNKRKTIQYIRDDLLQMRFTHQRQLVGGSQRVQDGEQLASVLNQDKLSLSRFLKNNTNSQPEQYLSPLGKFKHFQMTDNDRDMERLLHSLPSATHPLTMSLVKRVYNKHKQFDRIQVPLSLTQMQALLKEFPRIREDSAFVTQYLQRLVPTSEVDVDRDIEAQTEYYTKLWSFALTLSVGQTDIKLGLMHSCLDFDWKQHVPNKARFDEYIKIPQQGVSVFQRDYSRSHSTSTQFNMNQAIVTQNAIHIKPNMEQTVPDQLIHNYLLFFLGSGTRVEEYSQFFNERLLHNLFIEARAIKGQLEGISLTSEDNRQLAQLRDRIDLNFVDWNKTVIDTDDQISLEIAVKNVKKLQMKVYEMNTHHYFTKEKQQIPLNIDLDGLSPSFEREIDFSSTPPIIQHIEKLPLEELNGRSGVFIVDVFGAGQTSRALIKKGSLRLLERPTVNGQALLVLNENNVVVPKERAAVWIDGIKYTRTASDDAITDLQPDEILIPFSSRNGRTHKKIILNDTSTGLCALMDFEHLSENYSFSCQIYVDREELIQFKTAHVLLRPSLHCNNTPSSVSLVENVIVTVKATDLDGIPTTKQFDDVVFVDNELTCLEVMIGDNLSAFTVEVQGRIRIVSDLNRPQDVSASRSFHVNQINSSFGVVCCELQQCSTRGYVLKVNGKAGEAIGSIPVDFSFNWREYSRQGLLTERLGTDANGEIVLGALSEISQFSATLHTGNQQCTFTFSVDSNEQGGDQDVLEDNPDQIVTIEGADTPVALPVREGDKDKLFLLSMTRDWTPLTDCSEFLTVKSGLIIISGKAPAGDYTLFDWSSGSTIRVSIIRSTQELRGTTVIGRNKIGVCRRSATAIEKVSQADNGDVKIRLLNPTASTRVHAFISSFQPVFDAQANLALSNRVQDSIETQQNTISQFNSNKRLGTEQLYVLNRRAQPHKLGTTLVAPSILINPVVNDETSRAEGQVLENERFSDAMPMAAGSAGSHRMMSKKRHGGMSGYDRFGTIDQGTLDWMKTASLVKPNLTVQAGPHAEILLAGKDELSGRTVCTVIVTDEDRTLCRRITLTLPPQPSDAEDTNRTEVRMMQPFDEDKHFVETNKASLILPQSAFDNWPPPSASTLPHPFYTMIGKRSIQIGDMSAVKHEQFASMRGLFHLMVSIFGAVSGSTPLTRLKKFEELFGQLGSLNESEKIKRYSQMPCHETNLFYFHKAPTLFSSSIAPSLKNKKEKRIMDYYVTGSATEDQLLRLIKPNVFAQLNALEQILVVEMLVGILIGTKDPVKAEQAQSYAQNFLRTVKHRVTSHPENKERDAKLFEIALKAGLGGDVGSIQKDDSSHSPFAPGAPQPEALAFECCDEDCDCDGGCFGAQSRSLCAADCCGFGAPSGGMNCMAACAPQCMMACNAYPAPQMPPQMATQMPGGGPRMARMCCMSNMAPARRSNRPSSQMQKQMQMPFRQADDTKEYRECEYYEEKGGGLNLISWNRFWCDYAYFLLEDTALGRRTSPTPKRPPFASPNILDCHTTFTEAACALAVSDLSEQNNARLNLKVVAGESGLSGIVEGDVPGLFFVKETQAQEANPSEAKNRLSSLIVQEFVIDPADATIVDEDGQHSRKYVPPTKLRPKQAYTCDTILSNTSSASLELDILLQIPQGSMPVSGGFYTKTLHRRLREYSTEILSYSFYFPQPGEFTHYPAHVMRKERIVAIGKGLGHRDDGENGKLIVKEATDDTTLQEEDETWAHLSQVADDARLLDFLANGNILRVDVNLSDICWRLQSKEMFERILPILEQRGVYHREIWSYALKHEGPIRAIEAYLSDGNNTLTRYIPNIQKIESSLYTFDPVANHTFNLYEYRPLINPRTFRLGRQKEIPNANLNREYKQYLLFLAHRGRGLLPPTATKPLLCSDDKLIMSYYLILQDRLDEAREMFNQIPPSFGKEGRVDEEMVIQYAYMSGYLDFSKPWTDHPDDPSKHLSEARRVVAEFEHVKLRRWRDMFDELKRQLEVIDSAFSPVRRTETEDDTDMILVEDESRREIKRQKQLQAAQKQAPSLVISLNKETFDVLITQKNGKSETALVKFYPVDIELLFSLNPFIRDSGEKCSIVTPSTTLTIPLSKDGEEIAETTTLAIPTEFRNRNVMISVEYETLTKTLSLFDHSMTIDVFEQAGRLQVRDKTTKRPLASVYVKAYLRQNSGDKGEFQKDGFTDLTGTFDYASVNKEKGSTGGFSGARFSILVMSANSGSDVIEVSAPAQ</sequence>
<protein>
    <submittedName>
        <fullName evidence="1">Actin-binding protein</fullName>
    </submittedName>
</protein>
<gene>
    <name evidence="1" type="ORF">BLNAU_15982</name>
</gene>
<keyword evidence="2" id="KW-1185">Reference proteome</keyword>
<name>A0ABQ9XEI4_9EUKA</name>
<dbReference type="EMBL" id="JARBJD010000163">
    <property type="protein sequence ID" value="KAK2949062.1"/>
    <property type="molecule type" value="Genomic_DNA"/>
</dbReference>
<organism evidence="1 2">
    <name type="scientific">Blattamonas nauphoetae</name>
    <dbReference type="NCBI Taxonomy" id="2049346"/>
    <lineage>
        <taxon>Eukaryota</taxon>
        <taxon>Metamonada</taxon>
        <taxon>Preaxostyla</taxon>
        <taxon>Oxymonadida</taxon>
        <taxon>Blattamonas</taxon>
    </lineage>
</organism>